<dbReference type="InterPro" id="IPR038765">
    <property type="entry name" value="Papain-like_cys_pep_sf"/>
</dbReference>
<dbReference type="Proteomes" id="UP000245657">
    <property type="component" value="Unassembled WGS sequence"/>
</dbReference>
<comment type="caution">
    <text evidence="2">The sequence shown here is derived from an EMBL/GenBank/DDBJ whole genome shotgun (WGS) entry which is preliminary data.</text>
</comment>
<evidence type="ECO:0000313" key="3">
    <source>
        <dbReference type="Proteomes" id="UP000245657"/>
    </source>
</evidence>
<dbReference type="RefSeq" id="WP_109968380.1">
    <property type="nucleotide sequence ID" value="NZ_CP176093.1"/>
</dbReference>
<reference evidence="2 3" key="1">
    <citation type="submission" date="2018-05" db="EMBL/GenBank/DDBJ databases">
        <title>Draft genome of Methanospirillum lacunae Ki8-1.</title>
        <authorList>
            <person name="Dueholm M.S."/>
            <person name="Nielsen P.H."/>
            <person name="Bakmann L.F."/>
            <person name="Otzen D.E."/>
        </authorList>
    </citation>
    <scope>NUCLEOTIDE SEQUENCE [LARGE SCALE GENOMIC DNA]</scope>
    <source>
        <strain evidence="2 3">Ki8-1</strain>
    </source>
</reference>
<dbReference type="GeneID" id="97548422"/>
<accession>A0A2V2N8N5</accession>
<dbReference type="Gene3D" id="3.90.70.10">
    <property type="entry name" value="Cysteine proteinases"/>
    <property type="match status" value="1"/>
</dbReference>
<name>A0A2V2N8N5_9EURY</name>
<evidence type="ECO:0000313" key="2">
    <source>
        <dbReference type="EMBL" id="PWR72868.1"/>
    </source>
</evidence>
<feature type="region of interest" description="Disordered" evidence="1">
    <location>
        <begin position="99"/>
        <end position="122"/>
    </location>
</feature>
<sequence length="122" mass="13308">MDVSQTTNSITCSHCANISSNQSSESLVETLSINKEAEGILVEYHDKEVNLSWIAGHISLSNLTPEVCDHHFGVVPPHSIQEIQKRALLEISAESLPSSFTRPSNNGNWTTPIQEQSNCGSC</sequence>
<keyword evidence="3" id="KW-1185">Reference proteome</keyword>
<evidence type="ECO:0000256" key="1">
    <source>
        <dbReference type="SAM" id="MobiDB-lite"/>
    </source>
</evidence>
<dbReference type="SUPFAM" id="SSF54001">
    <property type="entry name" value="Cysteine proteinases"/>
    <property type="match status" value="1"/>
</dbReference>
<protein>
    <submittedName>
        <fullName evidence="2">Uncharacterized protein</fullName>
    </submittedName>
</protein>
<dbReference type="EMBL" id="QGMY01000006">
    <property type="protein sequence ID" value="PWR72868.1"/>
    <property type="molecule type" value="Genomic_DNA"/>
</dbReference>
<proteinExistence type="predicted"/>
<dbReference type="AlphaFoldDB" id="A0A2V2N8N5"/>
<organism evidence="2 3">
    <name type="scientific">Methanospirillum lacunae</name>
    <dbReference type="NCBI Taxonomy" id="668570"/>
    <lineage>
        <taxon>Archaea</taxon>
        <taxon>Methanobacteriati</taxon>
        <taxon>Methanobacteriota</taxon>
        <taxon>Stenosarchaea group</taxon>
        <taxon>Methanomicrobia</taxon>
        <taxon>Methanomicrobiales</taxon>
        <taxon>Methanospirillaceae</taxon>
        <taxon>Methanospirillum</taxon>
    </lineage>
</organism>
<gene>
    <name evidence="2" type="ORF">DK846_07935</name>
</gene>